<dbReference type="GO" id="GO:0016491">
    <property type="term" value="F:oxidoreductase activity"/>
    <property type="evidence" value="ECO:0007669"/>
    <property type="project" value="InterPro"/>
</dbReference>
<evidence type="ECO:0000313" key="3">
    <source>
        <dbReference type="Proteomes" id="UP001190700"/>
    </source>
</evidence>
<dbReference type="InterPro" id="IPR020471">
    <property type="entry name" value="AKR"/>
</dbReference>
<comment type="caution">
    <text evidence="2">The sequence shown here is derived from an EMBL/GenBank/DDBJ whole genome shotgun (WGS) entry which is preliminary data.</text>
</comment>
<feature type="non-terminal residue" evidence="2">
    <location>
        <position position="127"/>
    </location>
</feature>
<proteinExistence type="predicted"/>
<keyword evidence="3" id="KW-1185">Reference proteome</keyword>
<dbReference type="AlphaFoldDB" id="A0AAE0KVJ0"/>
<sequence>MSGKIDYTELQFEGTGDNIPQVGLGTWLSEPGKVYEATKSAIDAGYRHIDEAWIYENEDEVGKALTEKFAEGVVKREEMFITSKLWNCWHRPELVKAGLQESLDFLELEYLDLFLMHFPVAFTPGVK</sequence>
<dbReference type="PANTHER" id="PTHR11732">
    <property type="entry name" value="ALDO/KETO REDUCTASE"/>
    <property type="match status" value="1"/>
</dbReference>
<gene>
    <name evidence="2" type="ORF">CYMTET_29056</name>
</gene>
<protein>
    <recommendedName>
        <fullName evidence="1">NADP-dependent oxidoreductase domain-containing protein</fullName>
    </recommendedName>
</protein>
<feature type="domain" description="NADP-dependent oxidoreductase" evidence="1">
    <location>
        <begin position="22"/>
        <end position="121"/>
    </location>
</feature>
<dbReference type="PRINTS" id="PR00069">
    <property type="entry name" value="ALDKETRDTASE"/>
</dbReference>
<accession>A0AAE0KVJ0</accession>
<dbReference type="InterPro" id="IPR036812">
    <property type="entry name" value="NAD(P)_OxRdtase_dom_sf"/>
</dbReference>
<evidence type="ECO:0000313" key="2">
    <source>
        <dbReference type="EMBL" id="KAK3262069.1"/>
    </source>
</evidence>
<reference evidence="2 3" key="1">
    <citation type="journal article" date="2015" name="Genome Biol. Evol.">
        <title>Comparative Genomics of a Bacterivorous Green Alga Reveals Evolutionary Causalities and Consequences of Phago-Mixotrophic Mode of Nutrition.</title>
        <authorList>
            <person name="Burns J.A."/>
            <person name="Paasch A."/>
            <person name="Narechania A."/>
            <person name="Kim E."/>
        </authorList>
    </citation>
    <scope>NUCLEOTIDE SEQUENCE [LARGE SCALE GENOMIC DNA]</scope>
    <source>
        <strain evidence="2 3">PLY_AMNH</strain>
    </source>
</reference>
<name>A0AAE0KVJ0_9CHLO</name>
<organism evidence="2 3">
    <name type="scientific">Cymbomonas tetramitiformis</name>
    <dbReference type="NCBI Taxonomy" id="36881"/>
    <lineage>
        <taxon>Eukaryota</taxon>
        <taxon>Viridiplantae</taxon>
        <taxon>Chlorophyta</taxon>
        <taxon>Pyramimonadophyceae</taxon>
        <taxon>Pyramimonadales</taxon>
        <taxon>Pyramimonadaceae</taxon>
        <taxon>Cymbomonas</taxon>
    </lineage>
</organism>
<dbReference type="Gene3D" id="3.20.20.100">
    <property type="entry name" value="NADP-dependent oxidoreductase domain"/>
    <property type="match status" value="1"/>
</dbReference>
<dbReference type="InterPro" id="IPR023210">
    <property type="entry name" value="NADP_OxRdtase_dom"/>
</dbReference>
<dbReference type="Proteomes" id="UP001190700">
    <property type="component" value="Unassembled WGS sequence"/>
</dbReference>
<dbReference type="Pfam" id="PF00248">
    <property type="entry name" value="Aldo_ket_red"/>
    <property type="match status" value="1"/>
</dbReference>
<dbReference type="SUPFAM" id="SSF51430">
    <property type="entry name" value="NAD(P)-linked oxidoreductase"/>
    <property type="match status" value="1"/>
</dbReference>
<dbReference type="EMBL" id="LGRX02016480">
    <property type="protein sequence ID" value="KAK3262069.1"/>
    <property type="molecule type" value="Genomic_DNA"/>
</dbReference>
<evidence type="ECO:0000259" key="1">
    <source>
        <dbReference type="Pfam" id="PF00248"/>
    </source>
</evidence>